<reference evidence="8 9" key="1">
    <citation type="submission" date="2017-10" db="EMBL/GenBank/DDBJ databases">
        <title>Bacillus sp. nov., a halophilic bacterium isolated from a Keqin Lake.</title>
        <authorList>
            <person name="Wang H."/>
        </authorList>
    </citation>
    <scope>NUCLEOTIDE SEQUENCE [LARGE SCALE GENOMIC DNA]</scope>
    <source>
        <strain evidence="8 9">KQ-12</strain>
    </source>
</reference>
<dbReference type="Pfam" id="PF20939">
    <property type="entry name" value="MsrA_helical"/>
    <property type="match status" value="1"/>
</dbReference>
<dbReference type="OrthoDB" id="4174719at2"/>
<dbReference type="InterPro" id="IPR002569">
    <property type="entry name" value="Met_Sox_Rdtase_MsrA_dom"/>
</dbReference>
<evidence type="ECO:0000259" key="6">
    <source>
        <dbReference type="Pfam" id="PF01625"/>
    </source>
</evidence>
<feature type="domain" description="Peptide methionine sulphoxide reductase MsrA" evidence="6">
    <location>
        <begin position="2"/>
        <end position="116"/>
    </location>
</feature>
<dbReference type="EC" id="1.8.4.11" evidence="2"/>
<accession>A0A323TEG6</accession>
<dbReference type="AlphaFoldDB" id="A0A323TEG6"/>
<organism evidence="8 9">
    <name type="scientific">Salipaludibacillus keqinensis</name>
    <dbReference type="NCBI Taxonomy" id="2045207"/>
    <lineage>
        <taxon>Bacteria</taxon>
        <taxon>Bacillati</taxon>
        <taxon>Bacillota</taxon>
        <taxon>Bacilli</taxon>
        <taxon>Bacillales</taxon>
        <taxon>Bacillaceae</taxon>
    </lineage>
</organism>
<proteinExistence type="inferred from homology"/>
<dbReference type="InterPro" id="IPR036509">
    <property type="entry name" value="Met_Sox_Rdtase_MsrA_sf"/>
</dbReference>
<dbReference type="SUPFAM" id="SSF55068">
    <property type="entry name" value="Peptide methionine sulfoxide reductase"/>
    <property type="match status" value="1"/>
</dbReference>
<evidence type="ECO:0000313" key="8">
    <source>
        <dbReference type="EMBL" id="PYZ93438.1"/>
    </source>
</evidence>
<evidence type="ECO:0000256" key="4">
    <source>
        <dbReference type="ARBA" id="ARBA00047806"/>
    </source>
</evidence>
<evidence type="ECO:0000256" key="1">
    <source>
        <dbReference type="ARBA" id="ARBA00005591"/>
    </source>
</evidence>
<comment type="catalytic activity">
    <reaction evidence="5">
        <text>[thioredoxin]-disulfide + L-methionine + H2O = L-methionine (S)-S-oxide + [thioredoxin]-dithiol</text>
        <dbReference type="Rhea" id="RHEA:19993"/>
        <dbReference type="Rhea" id="RHEA-COMP:10698"/>
        <dbReference type="Rhea" id="RHEA-COMP:10700"/>
        <dbReference type="ChEBI" id="CHEBI:15377"/>
        <dbReference type="ChEBI" id="CHEBI:29950"/>
        <dbReference type="ChEBI" id="CHEBI:50058"/>
        <dbReference type="ChEBI" id="CHEBI:57844"/>
        <dbReference type="ChEBI" id="CHEBI:58772"/>
        <dbReference type="EC" id="1.8.4.11"/>
    </reaction>
</comment>
<gene>
    <name evidence="8" type="ORF">CR194_09690</name>
</gene>
<dbReference type="Pfam" id="PF01625">
    <property type="entry name" value="PMSR"/>
    <property type="match status" value="1"/>
</dbReference>
<dbReference type="GO" id="GO:0008113">
    <property type="term" value="F:peptide-methionine (S)-S-oxide reductase activity"/>
    <property type="evidence" value="ECO:0007669"/>
    <property type="project" value="UniProtKB-EC"/>
</dbReference>
<dbReference type="InterPro" id="IPR049006">
    <property type="entry name" value="MsrA_helical"/>
</dbReference>
<feature type="domain" description="Selenoprotein methionine sulfoxide reductase A helical" evidence="7">
    <location>
        <begin position="130"/>
        <end position="167"/>
    </location>
</feature>
<evidence type="ECO:0000256" key="5">
    <source>
        <dbReference type="ARBA" id="ARBA00048782"/>
    </source>
</evidence>
<dbReference type="PANTHER" id="PTHR43774">
    <property type="entry name" value="PEPTIDE METHIONINE SULFOXIDE REDUCTASE"/>
    <property type="match status" value="1"/>
</dbReference>
<dbReference type="Gene3D" id="3.30.1060.10">
    <property type="entry name" value="Peptide methionine sulphoxide reductase MsrA"/>
    <property type="match status" value="1"/>
</dbReference>
<dbReference type="Proteomes" id="UP000248214">
    <property type="component" value="Unassembled WGS sequence"/>
</dbReference>
<comment type="caution">
    <text evidence="8">The sequence shown here is derived from an EMBL/GenBank/DDBJ whole genome shotgun (WGS) entry which is preliminary data.</text>
</comment>
<evidence type="ECO:0000256" key="3">
    <source>
        <dbReference type="ARBA" id="ARBA00023002"/>
    </source>
</evidence>
<name>A0A323TEG6_9BACI</name>
<comment type="catalytic activity">
    <reaction evidence="4">
        <text>L-methionyl-[protein] + [thioredoxin]-disulfide + H2O = L-methionyl-(S)-S-oxide-[protein] + [thioredoxin]-dithiol</text>
        <dbReference type="Rhea" id="RHEA:14217"/>
        <dbReference type="Rhea" id="RHEA-COMP:10698"/>
        <dbReference type="Rhea" id="RHEA-COMP:10700"/>
        <dbReference type="Rhea" id="RHEA-COMP:12313"/>
        <dbReference type="Rhea" id="RHEA-COMP:12315"/>
        <dbReference type="ChEBI" id="CHEBI:15377"/>
        <dbReference type="ChEBI" id="CHEBI:16044"/>
        <dbReference type="ChEBI" id="CHEBI:29950"/>
        <dbReference type="ChEBI" id="CHEBI:44120"/>
        <dbReference type="ChEBI" id="CHEBI:50058"/>
        <dbReference type="EC" id="1.8.4.11"/>
    </reaction>
</comment>
<evidence type="ECO:0000256" key="2">
    <source>
        <dbReference type="ARBA" id="ARBA00012502"/>
    </source>
</evidence>
<dbReference type="PANTHER" id="PTHR43774:SF1">
    <property type="entry name" value="PEPTIDE METHIONINE SULFOXIDE REDUCTASE MSRA 2"/>
    <property type="match status" value="1"/>
</dbReference>
<evidence type="ECO:0000259" key="7">
    <source>
        <dbReference type="Pfam" id="PF20939"/>
    </source>
</evidence>
<comment type="similarity">
    <text evidence="1">Belongs to the MsrA Met sulfoxide reductase family.</text>
</comment>
<keyword evidence="3" id="KW-0560">Oxidoreductase</keyword>
<keyword evidence="9" id="KW-1185">Reference proteome</keyword>
<sequence>MKTNVGYTGGTSAQPTYRQMGDHTESLQIHYDPGTISYRELLDVFWGNHSAKQHGYKNRQYMSLLMTHSPEQEEEAMSVKKEWEERTNKVIETEFVSDAPFYAAEDYHQKFYLNRWKQATAKLSELYPTEEDLTDSTLAARLNGFVKGHGTLKDLKEEIFGWKKSEKDKQKIIATIDSIKW</sequence>
<evidence type="ECO:0000313" key="9">
    <source>
        <dbReference type="Proteomes" id="UP000248214"/>
    </source>
</evidence>
<protein>
    <recommendedName>
        <fullName evidence="2">peptide-methionine (S)-S-oxide reductase</fullName>
        <ecNumber evidence="2">1.8.4.11</ecNumber>
    </recommendedName>
</protein>
<dbReference type="EMBL" id="PDOD01000002">
    <property type="protein sequence ID" value="PYZ93438.1"/>
    <property type="molecule type" value="Genomic_DNA"/>
</dbReference>